<dbReference type="Pfam" id="PF22013">
    <property type="entry name" value="PG_1098_Fer"/>
    <property type="match status" value="1"/>
</dbReference>
<reference evidence="3 4" key="1">
    <citation type="journal article" date="2011" name="Stand. Genomic Sci.">
        <title>Complete genome sequence of Weeksella virosa type strain (9751).</title>
        <authorList>
            <person name="Lang E."/>
            <person name="Teshima H."/>
            <person name="Lucas S."/>
            <person name="Lapidus A."/>
            <person name="Hammon N."/>
            <person name="Deshpande S."/>
            <person name="Nolan M."/>
            <person name="Cheng J.F."/>
            <person name="Pitluck S."/>
            <person name="Liolios K."/>
            <person name="Pagani I."/>
            <person name="Mikhailova N."/>
            <person name="Ivanova N."/>
            <person name="Mavromatis K."/>
            <person name="Pati A."/>
            <person name="Tapia R."/>
            <person name="Han C."/>
            <person name="Goodwin L."/>
            <person name="Chen A."/>
            <person name="Palaniappan K."/>
            <person name="Land M."/>
            <person name="Hauser L."/>
            <person name="Chang Y.J."/>
            <person name="Jeffries C.D."/>
            <person name="Brambilla E.M."/>
            <person name="Kopitz M."/>
            <person name="Rohde M."/>
            <person name="Goker M."/>
            <person name="Tindall B.J."/>
            <person name="Detter J.C."/>
            <person name="Woyke T."/>
            <person name="Bristow J."/>
            <person name="Eisen J.A."/>
            <person name="Markowitz V."/>
            <person name="Hugenholtz P."/>
            <person name="Klenk H.P."/>
            <person name="Kyrpides N.C."/>
        </authorList>
    </citation>
    <scope>NUCLEOTIDE SEQUENCE [LARGE SCALE GENOMIC DNA]</scope>
    <source>
        <strain evidence="4">ATCC 43766 / DSM 16922 / JCM 21250 / NBRC 16016 / NCTC 11634 / CL345/78</strain>
    </source>
</reference>
<dbReference type="RefSeq" id="WP_013598889.1">
    <property type="nucleotide sequence ID" value="NC_015144.1"/>
</dbReference>
<evidence type="ECO:0000313" key="3">
    <source>
        <dbReference type="EMBL" id="ADX68500.1"/>
    </source>
</evidence>
<evidence type="ECO:0000259" key="1">
    <source>
        <dbReference type="Pfam" id="PF18096"/>
    </source>
</evidence>
<dbReference type="KEGG" id="wvi:Weevi_1810"/>
<dbReference type="EMBL" id="CP002455">
    <property type="protein sequence ID" value="ADX68500.1"/>
    <property type="molecule type" value="Genomic_DNA"/>
</dbReference>
<name>F0P0K1_WEEVC</name>
<reference evidence="4" key="2">
    <citation type="journal article" date="2011" name="Stand. Genomic Sci.">
        <title>Complete genome sequence of Weeksella virosa type strain (9751T).</title>
        <authorList>
            <person name="Lang E."/>
            <person name="Teshima H."/>
            <person name="Lucas S."/>
            <person name="Lapidus A."/>
            <person name="Hammon N."/>
            <person name="Deshpande S."/>
            <person name="Nolan M."/>
            <person name="Cheng J."/>
            <person name="Pitluck S."/>
            <person name="Liolios K."/>
            <person name="Pagani I."/>
            <person name="Mikhailova N."/>
            <person name="Ivanova N."/>
            <person name="Mavromatis K."/>
            <person name="Pati A."/>
            <person name="Tapia R."/>
            <person name="Han C."/>
            <person name="Goodwin L."/>
            <person name="Chen A."/>
            <person name="Palaniappan K."/>
            <person name="Land M."/>
            <person name="Hauser L."/>
            <person name="Chang Y."/>
            <person name="Jeffries C."/>
            <person name="Brambilla E."/>
            <person name="Kopitz M."/>
            <person name="Rohde M."/>
            <person name="Goker M."/>
            <person name="Tindall B."/>
            <person name="Detter J."/>
            <person name="Woyke T."/>
            <person name="Bristow J."/>
            <person name="Eisen J."/>
            <person name="Markowitz V."/>
            <person name="Hugenholtz P."/>
            <person name="Klenk H."/>
            <person name="Kyrpides N."/>
        </authorList>
    </citation>
    <scope>NUCLEOTIDE SEQUENCE [LARGE SCALE GENOMIC DNA]</scope>
    <source>
        <strain evidence="4">ATCC 43766 / DSM 16922 / JCM 21250 / NBRC 16016 / NCTC 11634 / CL345/78</strain>
    </source>
</reference>
<gene>
    <name evidence="3" type="ordered locus">Weevi_1810</name>
</gene>
<dbReference type="eggNOG" id="COG2265">
    <property type="taxonomic scope" value="Bacteria"/>
</dbReference>
<feature type="domain" description="THUMP-like" evidence="1">
    <location>
        <begin position="323"/>
        <end position="381"/>
    </location>
</feature>
<feature type="domain" description="PG-1098 ferredoxin-like" evidence="2">
    <location>
        <begin position="278"/>
        <end position="321"/>
    </location>
</feature>
<dbReference type="Pfam" id="PF03602">
    <property type="entry name" value="Cons_hypoth95"/>
    <property type="match status" value="1"/>
</dbReference>
<dbReference type="InterPro" id="IPR054168">
    <property type="entry name" value="PG_1098_Fer"/>
</dbReference>
<evidence type="ECO:0000259" key="2">
    <source>
        <dbReference type="Pfam" id="PF22013"/>
    </source>
</evidence>
<dbReference type="AlphaFoldDB" id="F0P0K1"/>
<organism evidence="3 4">
    <name type="scientific">Weeksella virosa (strain ATCC 43766 / DSM 16922 / JCM 21250 / CCUG 30538 / CDC 9751 / IAM 14551 / NBRC 16016 / NCTC 11634 / CL345/78)</name>
    <dbReference type="NCBI Taxonomy" id="865938"/>
    <lineage>
        <taxon>Bacteria</taxon>
        <taxon>Pseudomonadati</taxon>
        <taxon>Bacteroidota</taxon>
        <taxon>Flavobacteriia</taxon>
        <taxon>Flavobacteriales</taxon>
        <taxon>Weeksellaceae</taxon>
        <taxon>Weeksella</taxon>
    </lineage>
</organism>
<proteinExistence type="predicted"/>
<keyword evidence="4" id="KW-1185">Reference proteome</keyword>
<protein>
    <submittedName>
        <fullName evidence="3">Uncharacterized protein</fullName>
    </submittedName>
</protein>
<evidence type="ECO:0000313" key="4">
    <source>
        <dbReference type="Proteomes" id="UP000008641"/>
    </source>
</evidence>
<accession>F0P0K1</accession>
<dbReference type="Gene3D" id="1.10.10.1110">
    <property type="entry name" value="Methyltransferase PG1098, N-terminal domain"/>
    <property type="match status" value="1"/>
</dbReference>
<sequence>MNKTILDPEFQRYLASIHHENHQRISLSKSPFPSISAAEIAQQLKGRQIAQKKFPLLFHTPGIYYPPTINLEQASSEITANYKASLVKGENIIDLTAGFGMDSLAFSSTFEKVIHVEKNQSLSEIVASNAHTLEANLACFEGDFQTYFSRFPQQQFDCIYLDPARRNSIGRKFILKELEPNILDYLSDFWTRTNQLMVKLSPLLDLSATIIQVEHIKEIHLVAVKNEMKELLLYLDRNTNHNNPKIVCVNLQTNQEKFCYWYEEEPNTRVQLSEAQKYLYEPNAAIMKAGAFKLLSQRFPIYKLHQNTHLYTSEKIIENFPGKVFEIIRKIENPKKEITGQKANVLVRNYNQSIDNLKKKFKIKDGGDQTIIFCQTVEGFDVFLTKRVEQK</sequence>
<dbReference type="Proteomes" id="UP000008641">
    <property type="component" value="Chromosome"/>
</dbReference>
<dbReference type="OrthoDB" id="1000417at2"/>
<dbReference type="STRING" id="865938.Weevi_1810"/>
<dbReference type="InterPro" id="IPR041497">
    <property type="entry name" value="Thump-like"/>
</dbReference>
<dbReference type="SUPFAM" id="SSF53335">
    <property type="entry name" value="S-adenosyl-L-methionine-dependent methyltransferases"/>
    <property type="match status" value="1"/>
</dbReference>
<dbReference type="InterPro" id="IPR029063">
    <property type="entry name" value="SAM-dependent_MTases_sf"/>
</dbReference>
<dbReference type="Pfam" id="PF18096">
    <property type="entry name" value="Thump_like"/>
    <property type="match status" value="1"/>
</dbReference>
<dbReference type="HOGENOM" id="CLU_038123_0_0_10"/>
<dbReference type="Gene3D" id="3.40.50.150">
    <property type="entry name" value="Vaccinia Virus protein VP39"/>
    <property type="match status" value="1"/>
</dbReference>